<dbReference type="EMBL" id="JACXYU010000004">
    <property type="protein sequence ID" value="MBD3931918.1"/>
    <property type="molecule type" value="Genomic_DNA"/>
</dbReference>
<accession>A0A927IAP5</accession>
<dbReference type="InterPro" id="IPR018392">
    <property type="entry name" value="LysM"/>
</dbReference>
<dbReference type="Gene3D" id="3.10.350.10">
    <property type="entry name" value="LysM domain"/>
    <property type="match status" value="1"/>
</dbReference>
<feature type="domain" description="LysM" evidence="1">
    <location>
        <begin position="24"/>
        <end position="69"/>
    </location>
</feature>
<keyword evidence="3" id="KW-1185">Reference proteome</keyword>
<dbReference type="PANTHER" id="PTHR33734:SF22">
    <property type="entry name" value="MEMBRANE-BOUND LYTIC MUREIN TRANSGLYCOSYLASE D"/>
    <property type="match status" value="1"/>
</dbReference>
<comment type="caution">
    <text evidence="2">The sequence shown here is derived from an EMBL/GenBank/DDBJ whole genome shotgun (WGS) entry which is preliminary data.</text>
</comment>
<protein>
    <submittedName>
        <fullName evidence="2">LysM peptidoglycan-binding domain-containing protein</fullName>
    </submittedName>
</protein>
<evidence type="ECO:0000313" key="3">
    <source>
        <dbReference type="Proteomes" id="UP000632289"/>
    </source>
</evidence>
<dbReference type="InterPro" id="IPR036779">
    <property type="entry name" value="LysM_dom_sf"/>
</dbReference>
<dbReference type="PANTHER" id="PTHR33734">
    <property type="entry name" value="LYSM DOMAIN-CONTAINING GPI-ANCHORED PROTEIN 2"/>
    <property type="match status" value="1"/>
</dbReference>
<dbReference type="Proteomes" id="UP000632289">
    <property type="component" value="Unassembled WGS sequence"/>
</dbReference>
<dbReference type="SUPFAM" id="SSF54106">
    <property type="entry name" value="LysM domain"/>
    <property type="match status" value="1"/>
</dbReference>
<proteinExistence type="predicted"/>
<sequence length="180" mass="19374">MRQFHELVFPGIVAAASGDKPGGTTYEVQRDDTLYEIARDYRDVSWQQIAAANGIRAPYTIHPGQELTIPAGKTSPSRPPARTVVDLSRLRAAAKTDPPKAGTPVSYAGTLVVELALVEDGLMERRYADGHFGSKSVHGYSLHQQRMGYRGTQPGGAADGIPGWDSLTDLGDRHGFTVVA</sequence>
<evidence type="ECO:0000259" key="1">
    <source>
        <dbReference type="PROSITE" id="PS51782"/>
    </source>
</evidence>
<name>A0A927IAP5_9ACTN</name>
<reference evidence="2" key="1">
    <citation type="submission" date="2020-09" db="EMBL/GenBank/DDBJ databases">
        <title>Secondary metabolite and genome analysis of marine Streptomyces chumphonensis KK1-2T.</title>
        <authorList>
            <person name="Phongsopitanun W."/>
            <person name="Kanchanasin P."/>
            <person name="Pittayakhajonwut P."/>
            <person name="Suwanborirux K."/>
            <person name="Tanasupawat S."/>
        </authorList>
    </citation>
    <scope>NUCLEOTIDE SEQUENCE</scope>
    <source>
        <strain evidence="2">KK1-2</strain>
    </source>
</reference>
<dbReference type="PROSITE" id="PS51782">
    <property type="entry name" value="LYSM"/>
    <property type="match status" value="1"/>
</dbReference>
<dbReference type="AlphaFoldDB" id="A0A927IAP5"/>
<dbReference type="SMART" id="SM00257">
    <property type="entry name" value="LysM"/>
    <property type="match status" value="1"/>
</dbReference>
<organism evidence="2 3">
    <name type="scientific">Streptomyces chumphonensis</name>
    <dbReference type="NCBI Taxonomy" id="1214925"/>
    <lineage>
        <taxon>Bacteria</taxon>
        <taxon>Bacillati</taxon>
        <taxon>Actinomycetota</taxon>
        <taxon>Actinomycetes</taxon>
        <taxon>Kitasatosporales</taxon>
        <taxon>Streptomycetaceae</taxon>
        <taxon>Streptomyces</taxon>
    </lineage>
</organism>
<evidence type="ECO:0000313" key="2">
    <source>
        <dbReference type="EMBL" id="MBD3931918.1"/>
    </source>
</evidence>
<dbReference type="Pfam" id="PF01476">
    <property type="entry name" value="LysM"/>
    <property type="match status" value="1"/>
</dbReference>
<gene>
    <name evidence="2" type="ORF">IF129_10160</name>
</gene>
<dbReference type="CDD" id="cd00118">
    <property type="entry name" value="LysM"/>
    <property type="match status" value="1"/>
</dbReference>